<protein>
    <submittedName>
        <fullName evidence="2">Uncharacterized protein</fullName>
    </submittedName>
</protein>
<evidence type="ECO:0000256" key="1">
    <source>
        <dbReference type="SAM" id="MobiDB-lite"/>
    </source>
</evidence>
<proteinExistence type="predicted"/>
<organism evidence="2 3">
    <name type="scientific">Pleurodeles waltl</name>
    <name type="common">Iberian ribbed newt</name>
    <dbReference type="NCBI Taxonomy" id="8319"/>
    <lineage>
        <taxon>Eukaryota</taxon>
        <taxon>Metazoa</taxon>
        <taxon>Chordata</taxon>
        <taxon>Craniata</taxon>
        <taxon>Vertebrata</taxon>
        <taxon>Euteleostomi</taxon>
        <taxon>Amphibia</taxon>
        <taxon>Batrachia</taxon>
        <taxon>Caudata</taxon>
        <taxon>Salamandroidea</taxon>
        <taxon>Salamandridae</taxon>
        <taxon>Pleurodelinae</taxon>
        <taxon>Pleurodeles</taxon>
    </lineage>
</organism>
<name>A0AAV7WY83_PLEWA</name>
<dbReference type="AlphaFoldDB" id="A0AAV7WY83"/>
<feature type="compositionally biased region" description="Polar residues" evidence="1">
    <location>
        <begin position="63"/>
        <end position="82"/>
    </location>
</feature>
<reference evidence="2" key="1">
    <citation type="journal article" date="2022" name="bioRxiv">
        <title>Sequencing and chromosome-scale assembly of the giantPleurodeles waltlgenome.</title>
        <authorList>
            <person name="Brown T."/>
            <person name="Elewa A."/>
            <person name="Iarovenko S."/>
            <person name="Subramanian E."/>
            <person name="Araus A.J."/>
            <person name="Petzold A."/>
            <person name="Susuki M."/>
            <person name="Suzuki K.-i.T."/>
            <person name="Hayashi T."/>
            <person name="Toyoda A."/>
            <person name="Oliveira C."/>
            <person name="Osipova E."/>
            <person name="Leigh N.D."/>
            <person name="Simon A."/>
            <person name="Yun M.H."/>
        </authorList>
    </citation>
    <scope>NUCLEOTIDE SEQUENCE</scope>
    <source>
        <strain evidence="2">20211129_DDA</strain>
        <tissue evidence="2">Liver</tissue>
    </source>
</reference>
<feature type="compositionally biased region" description="Polar residues" evidence="1">
    <location>
        <begin position="90"/>
        <end position="102"/>
    </location>
</feature>
<dbReference type="EMBL" id="JANPWB010000001">
    <property type="protein sequence ID" value="KAJ1219097.1"/>
    <property type="molecule type" value="Genomic_DNA"/>
</dbReference>
<accession>A0AAV7WY83</accession>
<feature type="compositionally biased region" description="Basic and acidic residues" evidence="1">
    <location>
        <begin position="1"/>
        <end position="16"/>
    </location>
</feature>
<evidence type="ECO:0000313" key="3">
    <source>
        <dbReference type="Proteomes" id="UP001066276"/>
    </source>
</evidence>
<comment type="caution">
    <text evidence="2">The sequence shown here is derived from an EMBL/GenBank/DDBJ whole genome shotgun (WGS) entry which is preliminary data.</text>
</comment>
<dbReference type="Proteomes" id="UP001066276">
    <property type="component" value="Chromosome 1_1"/>
</dbReference>
<keyword evidence="3" id="KW-1185">Reference proteome</keyword>
<feature type="region of interest" description="Disordered" evidence="1">
    <location>
        <begin position="63"/>
        <end position="103"/>
    </location>
</feature>
<evidence type="ECO:0000313" key="2">
    <source>
        <dbReference type="EMBL" id="KAJ1219097.1"/>
    </source>
</evidence>
<gene>
    <name evidence="2" type="ORF">NDU88_006668</name>
</gene>
<sequence>MRDASSHSPSKDKAKSQPECIRTSIRALRTNLFDKLEESLGTLAALKDHLLSNSQEAECVTLNQKPTMATGNVPNESPQRSAEQAVCCPSSPTASGRQSPAHQLSFFDVRHSLRIQRDKENPTRRMALCERLRCA</sequence>
<feature type="region of interest" description="Disordered" evidence="1">
    <location>
        <begin position="1"/>
        <end position="21"/>
    </location>
</feature>